<keyword evidence="4" id="KW-1185">Reference proteome</keyword>
<reference evidence="4" key="1">
    <citation type="journal article" date="2019" name="Int. J. Syst. Evol. Microbiol.">
        <title>The Global Catalogue of Microorganisms (GCM) 10K type strain sequencing project: providing services to taxonomists for standard genome sequencing and annotation.</title>
        <authorList>
            <consortium name="The Broad Institute Genomics Platform"/>
            <consortium name="The Broad Institute Genome Sequencing Center for Infectious Disease"/>
            <person name="Wu L."/>
            <person name="Ma J."/>
        </authorList>
    </citation>
    <scope>NUCLEOTIDE SEQUENCE [LARGE SCALE GENOMIC DNA]</scope>
    <source>
        <strain evidence="4">CGMCC 1.15795</strain>
    </source>
</reference>
<accession>A0ABW4R1U3</accession>
<keyword evidence="1 3" id="KW-0378">Hydrolase</keyword>
<evidence type="ECO:0000256" key="1">
    <source>
        <dbReference type="ARBA" id="ARBA00022801"/>
    </source>
</evidence>
<organism evidence="3 4">
    <name type="scientific">Hymenobacter bucti</name>
    <dbReference type="NCBI Taxonomy" id="1844114"/>
    <lineage>
        <taxon>Bacteria</taxon>
        <taxon>Pseudomonadati</taxon>
        <taxon>Bacteroidota</taxon>
        <taxon>Cytophagia</taxon>
        <taxon>Cytophagales</taxon>
        <taxon>Hymenobacteraceae</taxon>
        <taxon>Hymenobacter</taxon>
    </lineage>
</organism>
<keyword evidence="2" id="KW-0732">Signal</keyword>
<dbReference type="PANTHER" id="PTHR33886">
    <property type="entry name" value="UNSATURATED RHAMNOGALACTURONAN HYDROLASE (EUROFUNG)"/>
    <property type="match status" value="1"/>
</dbReference>
<sequence>MLFRLLSCLLISTAALAQPTAPKPWSQRMADSFMGWYPDSLGLAQNKAARWGYEQGLLLLAIERVAQRTGLPHYHNYVVRTLDYSLPGDGTILGYKVADYNLDNINTGRVLLALGRAPGPRQAVYRQATQLLHQQLATQPRTSEGGYWHKKKYASQVWLDGLYMAEPFAAEYSQVFQEPAEFDHVAQQFALVEKHLVDPKTGLLYHGWDESRTEKWADKTTGQSPNFWSRGMGWYAMALVDVLDYFPRDHPQRAQLIKDLQRLAPVLARYQDAKTGGWFQVTDQGARAGNYVEASGSCMFVYALAKGVRLGYLNKKYAVVAHRGYAGILRQFVQTEPDGTVALTGTVSVGGLGGSPYRDGSYAYYLSEPLKKNDFKGVGPFIMASLELEAAR</sequence>
<protein>
    <submittedName>
        <fullName evidence="3">Glycoside hydrolase family 105 protein</fullName>
    </submittedName>
</protein>
<evidence type="ECO:0000313" key="4">
    <source>
        <dbReference type="Proteomes" id="UP001597197"/>
    </source>
</evidence>
<dbReference type="SUPFAM" id="SSF48208">
    <property type="entry name" value="Six-hairpin glycosidases"/>
    <property type="match status" value="1"/>
</dbReference>
<gene>
    <name evidence="3" type="ORF">ACFSDX_22695</name>
</gene>
<dbReference type="PANTHER" id="PTHR33886:SF8">
    <property type="entry name" value="UNSATURATED RHAMNOGALACTURONAN HYDROLASE (EUROFUNG)"/>
    <property type="match status" value="1"/>
</dbReference>
<evidence type="ECO:0000313" key="3">
    <source>
        <dbReference type="EMBL" id="MFD1875260.1"/>
    </source>
</evidence>
<dbReference type="InterPro" id="IPR012341">
    <property type="entry name" value="6hp_glycosidase-like_sf"/>
</dbReference>
<proteinExistence type="predicted"/>
<dbReference type="InterPro" id="IPR010905">
    <property type="entry name" value="Glyco_hydro_88"/>
</dbReference>
<feature type="chain" id="PRO_5045772623" evidence="2">
    <location>
        <begin position="18"/>
        <end position="392"/>
    </location>
</feature>
<dbReference type="Proteomes" id="UP001597197">
    <property type="component" value="Unassembled WGS sequence"/>
</dbReference>
<evidence type="ECO:0000256" key="2">
    <source>
        <dbReference type="SAM" id="SignalP"/>
    </source>
</evidence>
<dbReference type="InterPro" id="IPR052043">
    <property type="entry name" value="PolySaccharide_Degr_Enz"/>
</dbReference>
<dbReference type="EMBL" id="JBHUFD010000018">
    <property type="protein sequence ID" value="MFD1875260.1"/>
    <property type="molecule type" value="Genomic_DNA"/>
</dbReference>
<dbReference type="Gene3D" id="1.50.10.10">
    <property type="match status" value="1"/>
</dbReference>
<dbReference type="GO" id="GO:0016787">
    <property type="term" value="F:hydrolase activity"/>
    <property type="evidence" value="ECO:0007669"/>
    <property type="project" value="UniProtKB-KW"/>
</dbReference>
<dbReference type="RefSeq" id="WP_382317778.1">
    <property type="nucleotide sequence ID" value="NZ_JBHUFD010000018.1"/>
</dbReference>
<dbReference type="Pfam" id="PF07470">
    <property type="entry name" value="Glyco_hydro_88"/>
    <property type="match status" value="1"/>
</dbReference>
<dbReference type="InterPro" id="IPR008928">
    <property type="entry name" value="6-hairpin_glycosidase_sf"/>
</dbReference>
<name>A0ABW4R1U3_9BACT</name>
<feature type="signal peptide" evidence="2">
    <location>
        <begin position="1"/>
        <end position="17"/>
    </location>
</feature>
<comment type="caution">
    <text evidence="3">The sequence shown here is derived from an EMBL/GenBank/DDBJ whole genome shotgun (WGS) entry which is preliminary data.</text>
</comment>